<reference evidence="1 2" key="1">
    <citation type="submission" date="2015-01" db="EMBL/GenBank/DDBJ databases">
        <title>The Genome Sequence of Exophiala spinifera CBS89968.</title>
        <authorList>
            <consortium name="The Broad Institute Genomics Platform"/>
            <person name="Cuomo C."/>
            <person name="de Hoog S."/>
            <person name="Gorbushina A."/>
            <person name="Stielow B."/>
            <person name="Teixiera M."/>
            <person name="Abouelleil A."/>
            <person name="Chapman S.B."/>
            <person name="Priest M."/>
            <person name="Young S.K."/>
            <person name="Wortman J."/>
            <person name="Nusbaum C."/>
            <person name="Birren B."/>
        </authorList>
    </citation>
    <scope>NUCLEOTIDE SEQUENCE [LARGE SCALE GENOMIC DNA]</scope>
    <source>
        <strain evidence="1 2">CBS 89968</strain>
    </source>
</reference>
<dbReference type="Proteomes" id="UP000053328">
    <property type="component" value="Unassembled WGS sequence"/>
</dbReference>
<dbReference type="RefSeq" id="XP_016237093.1">
    <property type="nucleotide sequence ID" value="XM_016378416.1"/>
</dbReference>
<accession>A0A0D1ZW08</accession>
<protein>
    <recommendedName>
        <fullName evidence="3">Fungal N-terminal domain-containing protein</fullName>
    </recommendedName>
</protein>
<evidence type="ECO:0008006" key="3">
    <source>
        <dbReference type="Google" id="ProtNLM"/>
    </source>
</evidence>
<sequence length="536" mass="59882">MDPISAFGVAAGTLQVVDFAAKALLGTIGILKEASNTPKRMTLLLQDVEKSVEHIRLLRELFGGLESLSGKLNGSHLDHVNDNITDICEAIGDLKNTLEPVVRNCNASSPHKHQQILAAMKSVTARSQVEQKASRLILLGQILSASLQGVILESQEILTKQIGQTSLMSQFQHDELTAQINSLKLMSQSIQGNIQDHQLVVDRLQQKVASSETQIDRIHDHVAGLSQSLDSIDSRSQRIEANLEVSQADLRLNQMRFQHTLQSAIKEYDATRKEIFQLRDDFMQWIAGNHGSLSSPPESFNRLDDTMKSNVRLSLISKLAEAPSALKSACEHVSYGIRTVRKSTRADSQSTQGCVCVPTPDRRITRKGCVSFEYESISEHLPKCRIYQNRKRFRNYTVAVQPLPLIRSTLALIIKNKSGAGGCSMGISLSYHRTVKRSESELFKLFDSFPRKLSKKAYSHSSLSEEMSFLQDYEGGEPPSTITFSCMPMEIEKETSEWVQSFNKLLERGCVWDKDEHGNTCLHVSRPEEFLAAAKR</sequence>
<keyword evidence="2" id="KW-1185">Reference proteome</keyword>
<dbReference type="STRING" id="91928.A0A0D1ZW08"/>
<evidence type="ECO:0000313" key="2">
    <source>
        <dbReference type="Proteomes" id="UP000053328"/>
    </source>
</evidence>
<dbReference type="GeneID" id="27331150"/>
<dbReference type="AlphaFoldDB" id="A0A0D1ZW08"/>
<evidence type="ECO:0000313" key="1">
    <source>
        <dbReference type="EMBL" id="KIW16877.1"/>
    </source>
</evidence>
<dbReference type="OrthoDB" id="3695171at2759"/>
<dbReference type="EMBL" id="KN847494">
    <property type="protein sequence ID" value="KIW16877.1"/>
    <property type="molecule type" value="Genomic_DNA"/>
</dbReference>
<dbReference type="VEuPathDB" id="FungiDB:PV08_04067"/>
<gene>
    <name evidence="1" type="ORF">PV08_04067</name>
</gene>
<proteinExistence type="predicted"/>
<name>A0A0D1ZW08_9EURO</name>
<dbReference type="HOGENOM" id="CLU_508081_0_0_1"/>
<organism evidence="1 2">
    <name type="scientific">Exophiala spinifera</name>
    <dbReference type="NCBI Taxonomy" id="91928"/>
    <lineage>
        <taxon>Eukaryota</taxon>
        <taxon>Fungi</taxon>
        <taxon>Dikarya</taxon>
        <taxon>Ascomycota</taxon>
        <taxon>Pezizomycotina</taxon>
        <taxon>Eurotiomycetes</taxon>
        <taxon>Chaetothyriomycetidae</taxon>
        <taxon>Chaetothyriales</taxon>
        <taxon>Herpotrichiellaceae</taxon>
        <taxon>Exophiala</taxon>
    </lineage>
</organism>